<reference evidence="4" key="1">
    <citation type="submission" date="2022-01" db="EMBL/GenBank/DDBJ databases">
        <authorList>
            <person name="King R."/>
        </authorList>
    </citation>
    <scope>NUCLEOTIDE SEQUENCE</scope>
</reference>
<dbReference type="PRINTS" id="PR00947">
    <property type="entry name" value="CUTICLE"/>
</dbReference>
<evidence type="ECO:0000256" key="2">
    <source>
        <dbReference type="PROSITE-ProRule" id="PRU00497"/>
    </source>
</evidence>
<dbReference type="GO" id="GO:0008010">
    <property type="term" value="F:structural constituent of chitin-based larval cuticle"/>
    <property type="evidence" value="ECO:0007669"/>
    <property type="project" value="TreeGrafter"/>
</dbReference>
<dbReference type="Proteomes" id="UP001152799">
    <property type="component" value="Chromosome 5"/>
</dbReference>
<keyword evidence="1 2" id="KW-0193">Cuticle</keyword>
<dbReference type="InterPro" id="IPR050468">
    <property type="entry name" value="Cuticle_Struct_Prot"/>
</dbReference>
<dbReference type="InterPro" id="IPR031311">
    <property type="entry name" value="CHIT_BIND_RR_consensus"/>
</dbReference>
<dbReference type="PANTHER" id="PTHR10380">
    <property type="entry name" value="CUTICLE PROTEIN"/>
    <property type="match status" value="1"/>
</dbReference>
<keyword evidence="5" id="KW-1185">Reference proteome</keyword>
<evidence type="ECO:0000313" key="5">
    <source>
        <dbReference type="Proteomes" id="UP001152799"/>
    </source>
</evidence>
<dbReference type="GO" id="GO:0062129">
    <property type="term" value="C:chitin-based extracellular matrix"/>
    <property type="evidence" value="ECO:0007669"/>
    <property type="project" value="TreeGrafter"/>
</dbReference>
<proteinExistence type="predicted"/>
<name>A0A9N9QQ38_9CUCU</name>
<dbReference type="PROSITE" id="PS51155">
    <property type="entry name" value="CHIT_BIND_RR_2"/>
    <property type="match status" value="1"/>
</dbReference>
<evidence type="ECO:0000313" key="4">
    <source>
        <dbReference type="EMBL" id="CAG9769051.1"/>
    </source>
</evidence>
<protein>
    <submittedName>
        <fullName evidence="4">Uncharacterized protein</fullName>
    </submittedName>
</protein>
<dbReference type="InterPro" id="IPR000618">
    <property type="entry name" value="Insect_cuticle"/>
</dbReference>
<dbReference type="EMBL" id="OU892281">
    <property type="protein sequence ID" value="CAG9769051.1"/>
    <property type="molecule type" value="Genomic_DNA"/>
</dbReference>
<accession>A0A9N9QQ38</accession>
<dbReference type="PANTHER" id="PTHR10380:SF173">
    <property type="entry name" value="CUTICULAR PROTEIN 47EF, ISOFORM C-RELATED"/>
    <property type="match status" value="1"/>
</dbReference>
<feature type="signal peptide" evidence="3">
    <location>
        <begin position="1"/>
        <end position="17"/>
    </location>
</feature>
<evidence type="ECO:0000256" key="3">
    <source>
        <dbReference type="SAM" id="SignalP"/>
    </source>
</evidence>
<dbReference type="PROSITE" id="PS00233">
    <property type="entry name" value="CHIT_BIND_RR_1"/>
    <property type="match status" value="1"/>
</dbReference>
<dbReference type="AlphaFoldDB" id="A0A9N9QQ38"/>
<keyword evidence="3" id="KW-0732">Signal</keyword>
<feature type="chain" id="PRO_5040340503" evidence="3">
    <location>
        <begin position="18"/>
        <end position="133"/>
    </location>
</feature>
<organism evidence="4 5">
    <name type="scientific">Ceutorhynchus assimilis</name>
    <name type="common">cabbage seed weevil</name>
    <dbReference type="NCBI Taxonomy" id="467358"/>
    <lineage>
        <taxon>Eukaryota</taxon>
        <taxon>Metazoa</taxon>
        <taxon>Ecdysozoa</taxon>
        <taxon>Arthropoda</taxon>
        <taxon>Hexapoda</taxon>
        <taxon>Insecta</taxon>
        <taxon>Pterygota</taxon>
        <taxon>Neoptera</taxon>
        <taxon>Endopterygota</taxon>
        <taxon>Coleoptera</taxon>
        <taxon>Polyphaga</taxon>
        <taxon>Cucujiformia</taxon>
        <taxon>Curculionidae</taxon>
        <taxon>Ceutorhynchinae</taxon>
        <taxon>Ceutorhynchus</taxon>
    </lineage>
</organism>
<gene>
    <name evidence="4" type="ORF">CEUTPL_LOCUS9567</name>
</gene>
<dbReference type="Pfam" id="PF00379">
    <property type="entry name" value="Chitin_bind_4"/>
    <property type="match status" value="1"/>
</dbReference>
<sequence length="133" mass="14205">MFSKVLVFSALVAVVLSATAPLLEVVPVISQALDVHPDGAYQYNYESGDGSKQEQHGVPKVLEKDVVIEAVEGSVSFSDPDGVKHELTYVADENGYQPKSADLPVAPPAPEIPAAIQRALDWNAAHPEPEMKA</sequence>
<evidence type="ECO:0000256" key="1">
    <source>
        <dbReference type="ARBA" id="ARBA00022460"/>
    </source>
</evidence>
<dbReference type="OrthoDB" id="6379191at2759"/>